<dbReference type="Proteomes" id="UP000422569">
    <property type="component" value="Plasmid unnamed2"/>
</dbReference>
<name>A0A6B8MHF0_9HYPH</name>
<keyword evidence="2" id="KW-0614">Plasmid</keyword>
<evidence type="ECO:0000259" key="1">
    <source>
        <dbReference type="Pfam" id="PF13358"/>
    </source>
</evidence>
<dbReference type="InterPro" id="IPR038717">
    <property type="entry name" value="Tc1-like_DDE_dom"/>
</dbReference>
<feature type="domain" description="Tc1-like transposase DDE" evidence="1">
    <location>
        <begin position="3"/>
        <end position="80"/>
    </location>
</feature>
<dbReference type="GO" id="GO:0003676">
    <property type="term" value="F:nucleic acid binding"/>
    <property type="evidence" value="ECO:0007669"/>
    <property type="project" value="InterPro"/>
</dbReference>
<evidence type="ECO:0000313" key="3">
    <source>
        <dbReference type="Proteomes" id="UP000422569"/>
    </source>
</evidence>
<dbReference type="InterPro" id="IPR036397">
    <property type="entry name" value="RNaseH_sf"/>
</dbReference>
<organism evidence="2 3">
    <name type="scientific">Methylocystis parvus</name>
    <dbReference type="NCBI Taxonomy" id="134"/>
    <lineage>
        <taxon>Bacteria</taxon>
        <taxon>Pseudomonadati</taxon>
        <taxon>Pseudomonadota</taxon>
        <taxon>Alphaproteobacteria</taxon>
        <taxon>Hyphomicrobiales</taxon>
        <taxon>Methylocystaceae</taxon>
        <taxon>Methylocystis</taxon>
    </lineage>
</organism>
<dbReference type="Gene3D" id="3.30.420.10">
    <property type="entry name" value="Ribonuclease H-like superfamily/Ribonuclease H"/>
    <property type="match status" value="1"/>
</dbReference>
<geneLocation type="plasmid" evidence="2">
    <name>unnamed2</name>
</geneLocation>
<dbReference type="Pfam" id="PF13358">
    <property type="entry name" value="DDE_3"/>
    <property type="match status" value="1"/>
</dbReference>
<gene>
    <name evidence="2" type="ORF">F7D14_21035</name>
</gene>
<dbReference type="AlphaFoldDB" id="A0A6B8MHF0"/>
<evidence type="ECO:0000313" key="2">
    <source>
        <dbReference type="EMBL" id="QGN00071.1"/>
    </source>
</evidence>
<proteinExistence type="predicted"/>
<sequence length="95" mass="10511">MTRVHGWAPRGERLIDKVPHGHWTTATFLAALRCDRIDAPCLFDGPINGERFLAYVEQFLVPTLASGDIVVLDNLGSHKGMRDLTTAYRNAYGVG</sequence>
<dbReference type="EMBL" id="CP044333">
    <property type="protein sequence ID" value="QGN00071.1"/>
    <property type="molecule type" value="Genomic_DNA"/>
</dbReference>
<accession>A0A6B8MHF0</accession>
<dbReference type="KEGG" id="mpar:F7D14_21035"/>
<protein>
    <submittedName>
        <fullName evidence="2">Transposase</fullName>
    </submittedName>
</protein>
<reference evidence="2 3" key="1">
    <citation type="submission" date="2019-09" db="EMBL/GenBank/DDBJ databases">
        <title>Isolation and complete genome sequencing of Methylocystis species.</title>
        <authorList>
            <person name="Rumah B.L."/>
            <person name="Stead C.E."/>
            <person name="Stevens B.C."/>
            <person name="Minton N.P."/>
            <person name="Grosse-Honebrink A."/>
            <person name="Zhang Y."/>
        </authorList>
    </citation>
    <scope>NUCLEOTIDE SEQUENCE [LARGE SCALE GENOMIC DNA]</scope>
    <source>
        <strain evidence="2 3">BRCS2</strain>
        <plasmid evidence="2 3">unnamed2</plasmid>
    </source>
</reference>
<keyword evidence="3" id="KW-1185">Reference proteome</keyword>